<dbReference type="GO" id="GO:0006487">
    <property type="term" value="P:protein N-linked glycosylation"/>
    <property type="evidence" value="ECO:0007669"/>
    <property type="project" value="TreeGrafter"/>
</dbReference>
<keyword evidence="3" id="KW-1185">Reference proteome</keyword>
<dbReference type="InterPro" id="IPR001347">
    <property type="entry name" value="SIS_dom"/>
</dbReference>
<proteinExistence type="predicted"/>
<reference evidence="2 3" key="1">
    <citation type="journal article" date="2015" name="Genome Announc.">
        <title>Expanding the biotechnology potential of lactobacilli through comparative genomics of 213 strains and associated genera.</title>
        <authorList>
            <person name="Sun Z."/>
            <person name="Harris H.M."/>
            <person name="McCann A."/>
            <person name="Guo C."/>
            <person name="Argimon S."/>
            <person name="Zhang W."/>
            <person name="Yang X."/>
            <person name="Jeffery I.B."/>
            <person name="Cooney J.C."/>
            <person name="Kagawa T.F."/>
            <person name="Liu W."/>
            <person name="Song Y."/>
            <person name="Salvetti E."/>
            <person name="Wrobel A."/>
            <person name="Rasinkangas P."/>
            <person name="Parkhill J."/>
            <person name="Rea M.C."/>
            <person name="O'Sullivan O."/>
            <person name="Ritari J."/>
            <person name="Douillard F.P."/>
            <person name="Paul Ross R."/>
            <person name="Yang R."/>
            <person name="Briner A.E."/>
            <person name="Felis G.E."/>
            <person name="de Vos W.M."/>
            <person name="Barrangou R."/>
            <person name="Klaenhammer T.R."/>
            <person name="Caufield P.W."/>
            <person name="Cui Y."/>
            <person name="Zhang H."/>
            <person name="O'Toole P.W."/>
        </authorList>
    </citation>
    <scope>NUCLEOTIDE SEQUENCE [LARGE SCALE GENOMIC DNA]</scope>
    <source>
        <strain evidence="2 3">DSM 15945</strain>
    </source>
</reference>
<dbReference type="GO" id="GO:0097367">
    <property type="term" value="F:carbohydrate derivative binding"/>
    <property type="evidence" value="ECO:0007669"/>
    <property type="project" value="InterPro"/>
</dbReference>
<dbReference type="Proteomes" id="UP000051922">
    <property type="component" value="Unassembled WGS sequence"/>
</dbReference>
<accession>A0A0R1TXQ0</accession>
<organism evidence="2 3">
    <name type="scientific">Lacticaseibacillus pantheris DSM 15945 = JCM 12539 = NBRC 106106</name>
    <dbReference type="NCBI Taxonomy" id="1423783"/>
    <lineage>
        <taxon>Bacteria</taxon>
        <taxon>Bacillati</taxon>
        <taxon>Bacillota</taxon>
        <taxon>Bacilli</taxon>
        <taxon>Lactobacillales</taxon>
        <taxon>Lactobacillaceae</taxon>
        <taxon>Lacticaseibacillus</taxon>
    </lineage>
</organism>
<dbReference type="Gene3D" id="1.10.10.2240">
    <property type="match status" value="1"/>
</dbReference>
<gene>
    <name evidence="2" type="ORF">FC50_GL001317</name>
</gene>
<dbReference type="PROSITE" id="PS51464">
    <property type="entry name" value="SIS"/>
    <property type="match status" value="1"/>
</dbReference>
<dbReference type="Gene3D" id="3.40.50.12570">
    <property type="match status" value="1"/>
</dbReference>
<dbReference type="EMBL" id="AZFJ01000049">
    <property type="protein sequence ID" value="KRL85917.1"/>
    <property type="molecule type" value="Genomic_DNA"/>
</dbReference>
<dbReference type="Gene3D" id="3.40.50.10490">
    <property type="entry name" value="Glucose-6-phosphate isomerase like protein, domain 1"/>
    <property type="match status" value="1"/>
</dbReference>
<dbReference type="STRING" id="1423783.FC50_GL001317"/>
<dbReference type="PANTHER" id="PTHR10937:SF14">
    <property type="entry name" value="FRUCTOSELYSINE 6-PHOSPHATE DEGLYCASE"/>
    <property type="match status" value="1"/>
</dbReference>
<evidence type="ECO:0000259" key="1">
    <source>
        <dbReference type="PROSITE" id="PS51464"/>
    </source>
</evidence>
<dbReference type="GO" id="GO:0016853">
    <property type="term" value="F:isomerase activity"/>
    <property type="evidence" value="ECO:0007669"/>
    <property type="project" value="UniProtKB-KW"/>
</dbReference>
<dbReference type="InterPro" id="IPR046348">
    <property type="entry name" value="SIS_dom_sf"/>
</dbReference>
<dbReference type="PANTHER" id="PTHR10937">
    <property type="entry name" value="GLUCOSAMINE--FRUCTOSE-6-PHOSPHATE AMINOTRANSFERASE, ISOMERIZING"/>
    <property type="match status" value="1"/>
</dbReference>
<evidence type="ECO:0000313" key="2">
    <source>
        <dbReference type="EMBL" id="KRL85917.1"/>
    </source>
</evidence>
<name>A0A0R1TXQ0_9LACO</name>
<protein>
    <submittedName>
        <fullName evidence="2">Sugar isomerase</fullName>
    </submittedName>
</protein>
<keyword evidence="2" id="KW-0413">Isomerase</keyword>
<comment type="caution">
    <text evidence="2">The sequence shown here is derived from an EMBL/GenBank/DDBJ whole genome shotgun (WGS) entry which is preliminary data.</text>
</comment>
<feature type="domain" description="SIS" evidence="1">
    <location>
        <begin position="22"/>
        <end position="163"/>
    </location>
</feature>
<dbReference type="GO" id="GO:0006047">
    <property type="term" value="P:UDP-N-acetylglucosamine metabolic process"/>
    <property type="evidence" value="ECO:0007669"/>
    <property type="project" value="TreeGrafter"/>
</dbReference>
<evidence type="ECO:0000313" key="3">
    <source>
        <dbReference type="Proteomes" id="UP000051922"/>
    </source>
</evidence>
<dbReference type="PATRIC" id="fig|1423783.4.peg.1359"/>
<sequence length="339" mass="38178">MQLYLTWEDNMNKIQTTVGSIIQRVFKESNESVRRVVWIGAGGSFGGFYAAQYFMTRNAVTFSSEMFTSNEFVMAPPAYVGDDTLAVVCSMRGTKETCEAARVAKSLGAHVVALYVDPSELTEIADYQVKYESLALDESKTELSNTSIALMMAMELVDRTDGYADHDVAMSAFDNVDAIYRRTVGTTTPLAQKWAEKNKMRKPIYVLGSGPAYGAAYIFSICNIEEMLQISSPTTNSCEYFHGPFETLDKTTSVFQLVSVGRTRPADERSVRFLKEYGGDNVYILDAKEIGLNDLDDRVSEYFNHIIFAPILNNVYMRALSAEIQKSFLTRRYMWKVNY</sequence>
<dbReference type="GO" id="GO:0006002">
    <property type="term" value="P:fructose 6-phosphate metabolic process"/>
    <property type="evidence" value="ECO:0007669"/>
    <property type="project" value="TreeGrafter"/>
</dbReference>
<dbReference type="SUPFAM" id="SSF53697">
    <property type="entry name" value="SIS domain"/>
    <property type="match status" value="1"/>
</dbReference>
<dbReference type="AlphaFoldDB" id="A0A0R1TXQ0"/>
<dbReference type="GO" id="GO:0004360">
    <property type="term" value="F:glutamine-fructose-6-phosphate transaminase (isomerizing) activity"/>
    <property type="evidence" value="ECO:0007669"/>
    <property type="project" value="TreeGrafter"/>
</dbReference>